<reference evidence="2 3" key="1">
    <citation type="journal article" date="2017" name="Mol. Biol. Evol.">
        <title>The 4-celled Tetrabaena socialis nuclear genome reveals the essential components for genetic control of cell number at the origin of multicellularity in the volvocine lineage.</title>
        <authorList>
            <person name="Featherston J."/>
            <person name="Arakaki Y."/>
            <person name="Hanschen E.R."/>
            <person name="Ferris P.J."/>
            <person name="Michod R.E."/>
            <person name="Olson B.J.S.C."/>
            <person name="Nozaki H."/>
            <person name="Durand P.M."/>
        </authorList>
    </citation>
    <scope>NUCLEOTIDE SEQUENCE [LARGE SCALE GENOMIC DNA]</scope>
    <source>
        <strain evidence="2 3">NIES-571</strain>
    </source>
</reference>
<evidence type="ECO:0000313" key="3">
    <source>
        <dbReference type="Proteomes" id="UP000236333"/>
    </source>
</evidence>
<comment type="caution">
    <text evidence="2">The sequence shown here is derived from an EMBL/GenBank/DDBJ whole genome shotgun (WGS) entry which is preliminary data.</text>
</comment>
<protein>
    <submittedName>
        <fullName evidence="2">Uncharacterized protein</fullName>
    </submittedName>
</protein>
<organism evidence="2 3">
    <name type="scientific">Tetrabaena socialis</name>
    <dbReference type="NCBI Taxonomy" id="47790"/>
    <lineage>
        <taxon>Eukaryota</taxon>
        <taxon>Viridiplantae</taxon>
        <taxon>Chlorophyta</taxon>
        <taxon>core chlorophytes</taxon>
        <taxon>Chlorophyceae</taxon>
        <taxon>CS clade</taxon>
        <taxon>Chlamydomonadales</taxon>
        <taxon>Tetrabaenaceae</taxon>
        <taxon>Tetrabaena</taxon>
    </lineage>
</organism>
<dbReference type="EMBL" id="PGGS01000186">
    <property type="protein sequence ID" value="PNH07318.1"/>
    <property type="molecule type" value="Genomic_DNA"/>
</dbReference>
<feature type="compositionally biased region" description="Basic residues" evidence="1">
    <location>
        <begin position="1"/>
        <end position="10"/>
    </location>
</feature>
<name>A0A2J8A486_9CHLO</name>
<feature type="region of interest" description="Disordered" evidence="1">
    <location>
        <begin position="1"/>
        <end position="32"/>
    </location>
</feature>
<gene>
    <name evidence="2" type="ORF">TSOC_006214</name>
</gene>
<dbReference type="Proteomes" id="UP000236333">
    <property type="component" value="Unassembled WGS sequence"/>
</dbReference>
<proteinExistence type="predicted"/>
<evidence type="ECO:0000313" key="2">
    <source>
        <dbReference type="EMBL" id="PNH07318.1"/>
    </source>
</evidence>
<keyword evidence="3" id="KW-1185">Reference proteome</keyword>
<sequence length="91" mass="9892">MAKSPTRARRSREAGNGRHRRRFRSGSQLKAPPEASNLFEHLGIVTAVGPAVFRVPSTLPVCPAGGAVPEGDQWWEKAVVAQAAAFHKSYR</sequence>
<accession>A0A2J8A486</accession>
<dbReference type="AlphaFoldDB" id="A0A2J8A486"/>
<evidence type="ECO:0000256" key="1">
    <source>
        <dbReference type="SAM" id="MobiDB-lite"/>
    </source>
</evidence>